<evidence type="ECO:0000256" key="7">
    <source>
        <dbReference type="ARBA" id="ARBA00023002"/>
    </source>
</evidence>
<dbReference type="GO" id="GO:0016175">
    <property type="term" value="F:superoxide-generating NAD(P)H oxidase activity"/>
    <property type="evidence" value="ECO:0007669"/>
    <property type="project" value="TreeGrafter"/>
</dbReference>
<sequence length="603" mass="69074">MKKMQNWLNFNPSRAYQNLNAKQVDRKAIALKAINSWVQSEGKYKIVLILWIVFQVVTFILAVINYSENEMWEPAKKQFGGSFVVSRSTALLIHVNIAVVLIPVCRNFLTKLRGTRLSRIISFDLAIELHKFVGWTIVFFSLVHSFSHYRNYYIIAKQLAAENGKSPTRQFFALLLKSGPSWTGHIMLLCLCFISIPALGRFRRAHFNSIHGSFCMLKPSQPPYCTRNSPFWKYYTLSGILYLLERISRELRSSKIGKFFGIKESKYTGNITKVILHPSRVIEIQMQKDKEAVFKAGQFIYLNCPSISLDQWHPFTLTSAPEENFYSIHVRVTGDWTSKLASAVGIDELSIEFEKIDQPVLCNPYIHSNTSTSTLTSTTYPKSKINRQSLMLKINKFKLPKLIIDGPFGCASEEVFCHEVAVLFGAGIGVTPFASILKSIWYRYNAPGHDSILQKVYFIWTQKDTQSFEWFQDLLLAIEEEEIIEFGTLNAKNGSPKKAETFIEFMIYLTQKFSKVQVGNVILNDSEGLKDVITNLKSPTFYGRPNFELIFQNVAEKHPGADVGVFFCGPEKMGKDIQKTVSNWTRNNFSSRSTRFTYKKENF</sequence>
<keyword evidence="9" id="KW-0406">Ion transport</keyword>
<dbReference type="GO" id="GO:0006811">
    <property type="term" value="P:monoatomic ion transport"/>
    <property type="evidence" value="ECO:0007669"/>
    <property type="project" value="UniProtKB-KW"/>
</dbReference>
<dbReference type="EMBL" id="MBFR01000188">
    <property type="protein sequence ID" value="PVU91694.1"/>
    <property type="molecule type" value="Genomic_DNA"/>
</dbReference>
<evidence type="ECO:0000256" key="5">
    <source>
        <dbReference type="ARBA" id="ARBA00022982"/>
    </source>
</evidence>
<dbReference type="PANTHER" id="PTHR11972:SF153">
    <property type="entry name" value="SUPEROXIDE-GENERATING NADPH OXIDASE HEAVY CHAIN SUBUNIT A"/>
    <property type="match status" value="1"/>
</dbReference>
<keyword evidence="10 11" id="KW-0472">Membrane</keyword>
<evidence type="ECO:0000256" key="9">
    <source>
        <dbReference type="ARBA" id="ARBA00023065"/>
    </source>
</evidence>
<evidence type="ECO:0000256" key="4">
    <source>
        <dbReference type="ARBA" id="ARBA00022723"/>
    </source>
</evidence>
<evidence type="ECO:0000256" key="11">
    <source>
        <dbReference type="SAM" id="Phobius"/>
    </source>
</evidence>
<keyword evidence="6 11" id="KW-1133">Transmembrane helix</keyword>
<comment type="caution">
    <text evidence="13">The sequence shown here is derived from an EMBL/GenBank/DDBJ whole genome shotgun (WGS) entry which is preliminary data.</text>
</comment>
<keyword evidence="14" id="KW-1185">Reference proteome</keyword>
<dbReference type="InterPro" id="IPR013130">
    <property type="entry name" value="Fe3_Rdtase_TM_dom"/>
</dbReference>
<comment type="subcellular location">
    <subcellularLocation>
        <location evidence="1">Membrane</location>
        <topology evidence="1">Multi-pass membrane protein</topology>
    </subcellularLocation>
</comment>
<accession>A0A2T9YHD1</accession>
<organism evidence="13 14">
    <name type="scientific">Smittium simulii</name>
    <dbReference type="NCBI Taxonomy" id="133385"/>
    <lineage>
        <taxon>Eukaryota</taxon>
        <taxon>Fungi</taxon>
        <taxon>Fungi incertae sedis</taxon>
        <taxon>Zoopagomycota</taxon>
        <taxon>Kickxellomycotina</taxon>
        <taxon>Harpellomycetes</taxon>
        <taxon>Harpellales</taxon>
        <taxon>Legeriomycetaceae</taxon>
        <taxon>Smittium</taxon>
    </lineage>
</organism>
<keyword evidence="9" id="KW-0813">Transport</keyword>
<dbReference type="InterPro" id="IPR013112">
    <property type="entry name" value="FAD-bd_8"/>
</dbReference>
<dbReference type="GO" id="GO:0046872">
    <property type="term" value="F:metal ion binding"/>
    <property type="evidence" value="ECO:0007669"/>
    <property type="project" value="UniProtKB-KW"/>
</dbReference>
<dbReference type="Proteomes" id="UP000245383">
    <property type="component" value="Unassembled WGS sequence"/>
</dbReference>
<dbReference type="SUPFAM" id="SSF52343">
    <property type="entry name" value="Ferredoxin reductase-like, C-terminal NADP-linked domain"/>
    <property type="match status" value="1"/>
</dbReference>
<reference evidence="13 14" key="1">
    <citation type="journal article" date="2018" name="MBio">
        <title>Comparative Genomics Reveals the Core Gene Toolbox for the Fungus-Insect Symbiosis.</title>
        <authorList>
            <person name="Wang Y."/>
            <person name="Stata M."/>
            <person name="Wang W."/>
            <person name="Stajich J.E."/>
            <person name="White M.M."/>
            <person name="Moncalvo J.M."/>
        </authorList>
    </citation>
    <scope>NUCLEOTIDE SEQUENCE [LARGE SCALE GENOMIC DNA]</scope>
    <source>
        <strain evidence="13 14">SWE-8-4</strain>
    </source>
</reference>
<evidence type="ECO:0000259" key="12">
    <source>
        <dbReference type="PROSITE" id="PS51384"/>
    </source>
</evidence>
<dbReference type="SFLD" id="SFLDG01169">
    <property type="entry name" value="NADPH_oxidase_subgroup_(NOX)"/>
    <property type="match status" value="1"/>
</dbReference>
<dbReference type="Pfam" id="PF08030">
    <property type="entry name" value="NAD_binding_6"/>
    <property type="match status" value="1"/>
</dbReference>
<dbReference type="Gene3D" id="3.40.50.80">
    <property type="entry name" value="Nucleotide-binding domain of ferredoxin-NADP reductase (FNR) module"/>
    <property type="match status" value="1"/>
</dbReference>
<keyword evidence="7" id="KW-0560">Oxidoreductase</keyword>
<dbReference type="Pfam" id="PF08022">
    <property type="entry name" value="FAD_binding_8"/>
    <property type="match status" value="1"/>
</dbReference>
<feature type="transmembrane region" description="Helical" evidence="11">
    <location>
        <begin position="46"/>
        <end position="64"/>
    </location>
</feature>
<dbReference type="InterPro" id="IPR039261">
    <property type="entry name" value="FNR_nucleotide-bd"/>
</dbReference>
<feature type="transmembrane region" description="Helical" evidence="11">
    <location>
        <begin position="182"/>
        <end position="200"/>
    </location>
</feature>
<dbReference type="InterPro" id="IPR000778">
    <property type="entry name" value="Cyt_b245_heavy_chain"/>
</dbReference>
<evidence type="ECO:0000256" key="10">
    <source>
        <dbReference type="ARBA" id="ARBA00023136"/>
    </source>
</evidence>
<evidence type="ECO:0000256" key="8">
    <source>
        <dbReference type="ARBA" id="ARBA00023004"/>
    </source>
</evidence>
<proteinExistence type="predicted"/>
<dbReference type="PANTHER" id="PTHR11972">
    <property type="entry name" value="NADPH OXIDASE"/>
    <property type="match status" value="1"/>
</dbReference>
<gene>
    <name evidence="13" type="ORF">BB561_004256</name>
</gene>
<evidence type="ECO:0000313" key="13">
    <source>
        <dbReference type="EMBL" id="PVU91694.1"/>
    </source>
</evidence>
<evidence type="ECO:0000256" key="6">
    <source>
        <dbReference type="ARBA" id="ARBA00022989"/>
    </source>
</evidence>
<dbReference type="SFLD" id="SFLDG01168">
    <property type="entry name" value="Ferric_reductase_subgroup_(FRE"/>
    <property type="match status" value="1"/>
</dbReference>
<dbReference type="Gene3D" id="2.40.30.10">
    <property type="entry name" value="Translation factors"/>
    <property type="match status" value="1"/>
</dbReference>
<keyword evidence="3 11" id="KW-0812">Transmembrane</keyword>
<dbReference type="InterPro" id="IPR017938">
    <property type="entry name" value="Riboflavin_synthase-like_b-brl"/>
</dbReference>
<dbReference type="InterPro" id="IPR017927">
    <property type="entry name" value="FAD-bd_FR_type"/>
</dbReference>
<dbReference type="GO" id="GO:0043020">
    <property type="term" value="C:NADPH oxidase complex"/>
    <property type="evidence" value="ECO:0007669"/>
    <property type="project" value="TreeGrafter"/>
</dbReference>
<keyword evidence="2" id="KW-0349">Heme</keyword>
<evidence type="ECO:0000256" key="3">
    <source>
        <dbReference type="ARBA" id="ARBA00022692"/>
    </source>
</evidence>
<dbReference type="GO" id="GO:0006952">
    <property type="term" value="P:defense response"/>
    <property type="evidence" value="ECO:0007669"/>
    <property type="project" value="TreeGrafter"/>
</dbReference>
<dbReference type="Pfam" id="PF01794">
    <property type="entry name" value="Ferric_reduct"/>
    <property type="match status" value="1"/>
</dbReference>
<dbReference type="InterPro" id="IPR050369">
    <property type="entry name" value="RBOH/FRE"/>
</dbReference>
<dbReference type="STRING" id="133385.A0A2T9YHD1"/>
<feature type="domain" description="FAD-binding FR-type" evidence="12">
    <location>
        <begin position="264"/>
        <end position="371"/>
    </location>
</feature>
<keyword evidence="8" id="KW-0408">Iron</keyword>
<dbReference type="SUPFAM" id="SSF63380">
    <property type="entry name" value="Riboflavin synthase domain-like"/>
    <property type="match status" value="1"/>
</dbReference>
<keyword evidence="4" id="KW-0479">Metal-binding</keyword>
<dbReference type="AlphaFoldDB" id="A0A2T9YHD1"/>
<dbReference type="CDD" id="cd06186">
    <property type="entry name" value="NOX_Duox_like_FAD_NADP"/>
    <property type="match status" value="1"/>
</dbReference>
<keyword evidence="5" id="KW-0249">Electron transport</keyword>
<dbReference type="PRINTS" id="PR00466">
    <property type="entry name" value="GP91PHOX"/>
</dbReference>
<dbReference type="PROSITE" id="PS51384">
    <property type="entry name" value="FAD_FR"/>
    <property type="match status" value="1"/>
</dbReference>
<dbReference type="InterPro" id="IPR013121">
    <property type="entry name" value="Fe_red_NAD-bd_6"/>
</dbReference>
<dbReference type="FunFam" id="3.40.50.80:FF:000004">
    <property type="entry name" value="NADPH oxidase isoform 2"/>
    <property type="match status" value="1"/>
</dbReference>
<feature type="transmembrane region" description="Helical" evidence="11">
    <location>
        <begin position="84"/>
        <end position="109"/>
    </location>
</feature>
<name>A0A2T9YHD1_9FUNG</name>
<evidence type="ECO:0000313" key="14">
    <source>
        <dbReference type="Proteomes" id="UP000245383"/>
    </source>
</evidence>
<protein>
    <recommendedName>
        <fullName evidence="12">FAD-binding FR-type domain-containing protein</fullName>
    </recommendedName>
</protein>
<evidence type="ECO:0000256" key="2">
    <source>
        <dbReference type="ARBA" id="ARBA00022617"/>
    </source>
</evidence>
<evidence type="ECO:0000256" key="1">
    <source>
        <dbReference type="ARBA" id="ARBA00004141"/>
    </source>
</evidence>
<dbReference type="SFLD" id="SFLDS00052">
    <property type="entry name" value="Ferric_Reductase_Domain"/>
    <property type="match status" value="1"/>
</dbReference>
<dbReference type="OrthoDB" id="167398at2759"/>
<dbReference type="GO" id="GO:0042554">
    <property type="term" value="P:superoxide anion generation"/>
    <property type="evidence" value="ECO:0007669"/>
    <property type="project" value="TreeGrafter"/>
</dbReference>